<name>A0ABQ6JMI8_9ACTN</name>
<dbReference type="Pfam" id="PF01040">
    <property type="entry name" value="UbiA"/>
    <property type="match status" value="1"/>
</dbReference>
<keyword evidence="4 5" id="KW-0472">Membrane</keyword>
<dbReference type="Proteomes" id="UP001157017">
    <property type="component" value="Unassembled WGS sequence"/>
</dbReference>
<feature type="transmembrane region" description="Helical" evidence="5">
    <location>
        <begin position="64"/>
        <end position="82"/>
    </location>
</feature>
<evidence type="ECO:0000256" key="4">
    <source>
        <dbReference type="ARBA" id="ARBA00023136"/>
    </source>
</evidence>
<comment type="caution">
    <text evidence="6">The sequence shown here is derived from an EMBL/GenBank/DDBJ whole genome shotgun (WGS) entry which is preliminary data.</text>
</comment>
<feature type="transmembrane region" description="Helical" evidence="5">
    <location>
        <begin position="20"/>
        <end position="44"/>
    </location>
</feature>
<keyword evidence="2 5" id="KW-0812">Transmembrane</keyword>
<evidence type="ECO:0000256" key="3">
    <source>
        <dbReference type="ARBA" id="ARBA00022989"/>
    </source>
</evidence>
<evidence type="ECO:0000256" key="2">
    <source>
        <dbReference type="ARBA" id="ARBA00022692"/>
    </source>
</evidence>
<reference evidence="7" key="1">
    <citation type="journal article" date="2019" name="Int. J. Syst. Evol. Microbiol.">
        <title>The Global Catalogue of Microorganisms (GCM) 10K type strain sequencing project: providing services to taxonomists for standard genome sequencing and annotation.</title>
        <authorList>
            <consortium name="The Broad Institute Genomics Platform"/>
            <consortium name="The Broad Institute Genome Sequencing Center for Infectious Disease"/>
            <person name="Wu L."/>
            <person name="Ma J."/>
        </authorList>
    </citation>
    <scope>NUCLEOTIDE SEQUENCE [LARGE SCALE GENOMIC DNA]</scope>
    <source>
        <strain evidence="7">NBRC 108730</strain>
    </source>
</reference>
<gene>
    <name evidence="6" type="ORF">GCM10025868_32350</name>
</gene>
<evidence type="ECO:0000256" key="1">
    <source>
        <dbReference type="ARBA" id="ARBA00004141"/>
    </source>
</evidence>
<evidence type="ECO:0000313" key="6">
    <source>
        <dbReference type="EMBL" id="GMA87985.1"/>
    </source>
</evidence>
<feature type="transmembrane region" description="Helical" evidence="5">
    <location>
        <begin position="94"/>
        <end position="114"/>
    </location>
</feature>
<dbReference type="EMBL" id="BSUZ01000001">
    <property type="protein sequence ID" value="GMA87985.1"/>
    <property type="molecule type" value="Genomic_DNA"/>
</dbReference>
<dbReference type="InterPro" id="IPR050475">
    <property type="entry name" value="Prenyltransferase_related"/>
</dbReference>
<protein>
    <submittedName>
        <fullName evidence="6">Uncharacterized protein</fullName>
    </submittedName>
</protein>
<sequence length="326" mass="33178">MSEPDPGAPRGRSAWRVAGIVVAVVLGVCGLVAVAGVLLFMLAINSLGGQQVSLLAARVRLVVLMARPALVLLLGSYALLGLAQHGRASRVADLPLVAGVLVATVGYLLVSVVLNDLADAEVDRVNLAGDRRRPLASGAVPRDLVVVAVVGGVLALTAAALLGPLPLAVLVAGTLVGAAYSLPPLRLSARGAVASLALPLNVVAVPYLVGLLAARAEVTRDDALLLGGLYAAVIGRLLLKDVRDVRGDALLGKRTFLVRHGRLVTCRVSAVACVLGGALLVAAVPDRTPALVSSYAVGLSGVVVLLALLARSPARATTRCWWGPSP</sequence>
<feature type="transmembrane region" description="Helical" evidence="5">
    <location>
        <begin position="192"/>
        <end position="211"/>
    </location>
</feature>
<dbReference type="PANTHER" id="PTHR42723">
    <property type="entry name" value="CHLOROPHYLL SYNTHASE"/>
    <property type="match status" value="1"/>
</dbReference>
<proteinExistence type="predicted"/>
<evidence type="ECO:0000313" key="7">
    <source>
        <dbReference type="Proteomes" id="UP001157017"/>
    </source>
</evidence>
<dbReference type="PANTHER" id="PTHR42723:SF1">
    <property type="entry name" value="CHLOROPHYLL SYNTHASE, CHLOROPLASTIC"/>
    <property type="match status" value="1"/>
</dbReference>
<evidence type="ECO:0000256" key="5">
    <source>
        <dbReference type="SAM" id="Phobius"/>
    </source>
</evidence>
<keyword evidence="3 5" id="KW-1133">Transmembrane helix</keyword>
<organism evidence="6 7">
    <name type="scientific">Angustibacter aerolatus</name>
    <dbReference type="NCBI Taxonomy" id="1162965"/>
    <lineage>
        <taxon>Bacteria</taxon>
        <taxon>Bacillati</taxon>
        <taxon>Actinomycetota</taxon>
        <taxon>Actinomycetes</taxon>
        <taxon>Kineosporiales</taxon>
        <taxon>Kineosporiaceae</taxon>
    </lineage>
</organism>
<dbReference type="InterPro" id="IPR044878">
    <property type="entry name" value="UbiA_sf"/>
</dbReference>
<dbReference type="Gene3D" id="1.10.357.140">
    <property type="entry name" value="UbiA prenyltransferase"/>
    <property type="match status" value="1"/>
</dbReference>
<keyword evidence="7" id="KW-1185">Reference proteome</keyword>
<comment type="subcellular location">
    <subcellularLocation>
        <location evidence="1">Membrane</location>
        <topology evidence="1">Multi-pass membrane protein</topology>
    </subcellularLocation>
</comment>
<accession>A0ABQ6JMI8</accession>
<feature type="transmembrane region" description="Helical" evidence="5">
    <location>
        <begin position="147"/>
        <end position="180"/>
    </location>
</feature>
<dbReference type="InterPro" id="IPR000537">
    <property type="entry name" value="UbiA_prenyltransferase"/>
</dbReference>
<feature type="transmembrane region" description="Helical" evidence="5">
    <location>
        <begin position="290"/>
        <end position="309"/>
    </location>
</feature>
<feature type="transmembrane region" description="Helical" evidence="5">
    <location>
        <begin position="260"/>
        <end position="284"/>
    </location>
</feature>